<feature type="transmembrane region" description="Helical" evidence="7">
    <location>
        <begin position="95"/>
        <end position="117"/>
    </location>
</feature>
<protein>
    <submittedName>
        <fullName evidence="9">RDD family protein</fullName>
    </submittedName>
</protein>
<comment type="subcellular location">
    <subcellularLocation>
        <location evidence="1">Cell membrane</location>
        <topology evidence="1">Multi-pass membrane protein</topology>
    </subcellularLocation>
</comment>
<evidence type="ECO:0000313" key="9">
    <source>
        <dbReference type="EMBL" id="TKB03129.1"/>
    </source>
</evidence>
<feature type="transmembrane region" description="Helical" evidence="7">
    <location>
        <begin position="53"/>
        <end position="74"/>
    </location>
</feature>
<feature type="compositionally biased region" description="Basic residues" evidence="6">
    <location>
        <begin position="1"/>
        <end position="10"/>
    </location>
</feature>
<comment type="caution">
    <text evidence="9">The sequence shown here is derived from an EMBL/GenBank/DDBJ whole genome shotgun (WGS) entry which is preliminary data.</text>
</comment>
<dbReference type="RefSeq" id="WP_136781849.1">
    <property type="nucleotide sequence ID" value="NZ_SWCO01000005.1"/>
</dbReference>
<dbReference type="PANTHER" id="PTHR36115">
    <property type="entry name" value="PROLINE-RICH ANTIGEN HOMOLOG-RELATED"/>
    <property type="match status" value="1"/>
</dbReference>
<dbReference type="Proteomes" id="UP000305471">
    <property type="component" value="Unassembled WGS sequence"/>
</dbReference>
<evidence type="ECO:0000259" key="8">
    <source>
        <dbReference type="Pfam" id="PF06271"/>
    </source>
</evidence>
<dbReference type="AlphaFoldDB" id="A0A4U0ZBE4"/>
<evidence type="ECO:0000256" key="6">
    <source>
        <dbReference type="SAM" id="MobiDB-lite"/>
    </source>
</evidence>
<dbReference type="PANTHER" id="PTHR36115:SF10">
    <property type="entry name" value="RDD DOMAIN-CONTAINING PROTEIN"/>
    <property type="match status" value="1"/>
</dbReference>
<evidence type="ECO:0000256" key="7">
    <source>
        <dbReference type="SAM" id="Phobius"/>
    </source>
</evidence>
<organism evidence="9 10">
    <name type="scientific">Alteromonas portus</name>
    <dbReference type="NCBI Taxonomy" id="2565549"/>
    <lineage>
        <taxon>Bacteria</taxon>
        <taxon>Pseudomonadati</taxon>
        <taxon>Pseudomonadota</taxon>
        <taxon>Gammaproteobacteria</taxon>
        <taxon>Alteromonadales</taxon>
        <taxon>Alteromonadaceae</taxon>
        <taxon>Alteromonas/Salinimonas group</taxon>
        <taxon>Alteromonas</taxon>
    </lineage>
</organism>
<sequence>MARHDRKAKNKSSSSNHLKAKDDKNAPNSESDSSSLERAGFVRRLLAMIYDTLVATAVGMCAAMVMIVTLVVMLKNGALDLQGYAEPADLIQASFGYKLLIQTWVGLWIAGFFLWFWRRGGQTLGMRAWRLRIYSTVEEPMTWPRLFIRLIASLGGLGTLLVLFDFKNKQSLQDRLAKTEVLKLTKEANDHKSW</sequence>
<feature type="transmembrane region" description="Helical" evidence="7">
    <location>
        <begin position="146"/>
        <end position="166"/>
    </location>
</feature>
<keyword evidence="10" id="KW-1185">Reference proteome</keyword>
<gene>
    <name evidence="9" type="ORF">E5672_08745</name>
</gene>
<dbReference type="EMBL" id="SWCO01000005">
    <property type="protein sequence ID" value="TKB03129.1"/>
    <property type="molecule type" value="Genomic_DNA"/>
</dbReference>
<evidence type="ECO:0000256" key="3">
    <source>
        <dbReference type="ARBA" id="ARBA00022692"/>
    </source>
</evidence>
<dbReference type="Pfam" id="PF06271">
    <property type="entry name" value="RDD"/>
    <property type="match status" value="1"/>
</dbReference>
<feature type="domain" description="RDD" evidence="8">
    <location>
        <begin position="39"/>
        <end position="178"/>
    </location>
</feature>
<dbReference type="InterPro" id="IPR010432">
    <property type="entry name" value="RDD"/>
</dbReference>
<evidence type="ECO:0000256" key="2">
    <source>
        <dbReference type="ARBA" id="ARBA00022475"/>
    </source>
</evidence>
<dbReference type="InterPro" id="IPR051791">
    <property type="entry name" value="Pra-immunoreactive"/>
</dbReference>
<keyword evidence="2" id="KW-1003">Cell membrane</keyword>
<evidence type="ECO:0000256" key="4">
    <source>
        <dbReference type="ARBA" id="ARBA00022989"/>
    </source>
</evidence>
<dbReference type="GO" id="GO:0005886">
    <property type="term" value="C:plasma membrane"/>
    <property type="evidence" value="ECO:0007669"/>
    <property type="project" value="UniProtKB-SubCell"/>
</dbReference>
<dbReference type="OrthoDB" id="9793824at2"/>
<name>A0A4U0ZBE4_9ALTE</name>
<keyword evidence="4 7" id="KW-1133">Transmembrane helix</keyword>
<reference evidence="9 10" key="1">
    <citation type="submission" date="2019-04" db="EMBL/GenBank/DDBJ databases">
        <title>Alteromonas portus sp. nov., an alginate lyase-excreting marine bacterium.</title>
        <authorList>
            <person name="Huang H."/>
            <person name="Mo K."/>
            <person name="Bao S."/>
        </authorList>
    </citation>
    <scope>NUCLEOTIDE SEQUENCE [LARGE SCALE GENOMIC DNA]</scope>
    <source>
        <strain evidence="9 10">HB161718</strain>
    </source>
</reference>
<evidence type="ECO:0000313" key="10">
    <source>
        <dbReference type="Proteomes" id="UP000305471"/>
    </source>
</evidence>
<feature type="region of interest" description="Disordered" evidence="6">
    <location>
        <begin position="1"/>
        <end position="34"/>
    </location>
</feature>
<proteinExistence type="predicted"/>
<keyword evidence="5 7" id="KW-0472">Membrane</keyword>
<keyword evidence="3 7" id="KW-0812">Transmembrane</keyword>
<accession>A0A4U0ZBE4</accession>
<evidence type="ECO:0000256" key="1">
    <source>
        <dbReference type="ARBA" id="ARBA00004651"/>
    </source>
</evidence>
<evidence type="ECO:0000256" key="5">
    <source>
        <dbReference type="ARBA" id="ARBA00023136"/>
    </source>
</evidence>